<feature type="compositionally biased region" description="Basic and acidic residues" evidence="2">
    <location>
        <begin position="547"/>
        <end position="562"/>
    </location>
</feature>
<feature type="compositionally biased region" description="Polar residues" evidence="2">
    <location>
        <begin position="3366"/>
        <end position="3378"/>
    </location>
</feature>
<dbReference type="InParanoid" id="A0A066WEN0"/>
<protein>
    <recommendedName>
        <fullName evidence="8">Non-specific serine/threonine protein kinase</fullName>
    </recommendedName>
</protein>
<dbReference type="GO" id="GO:0006355">
    <property type="term" value="P:regulation of DNA-templated transcription"/>
    <property type="evidence" value="ECO:0007669"/>
    <property type="project" value="TreeGrafter"/>
</dbReference>
<dbReference type="OMA" id="CLDLYGQ"/>
<dbReference type="InterPro" id="IPR003152">
    <property type="entry name" value="FATC_dom"/>
</dbReference>
<evidence type="ECO:0000256" key="1">
    <source>
        <dbReference type="ARBA" id="ARBA00007234"/>
    </source>
</evidence>
<feature type="compositionally biased region" description="Low complexity" evidence="2">
    <location>
        <begin position="3401"/>
        <end position="3421"/>
    </location>
</feature>
<accession>A0A066WEN0</accession>
<feature type="compositionally biased region" description="Basic and acidic residues" evidence="2">
    <location>
        <begin position="518"/>
        <end position="534"/>
    </location>
</feature>
<evidence type="ECO:0008006" key="8">
    <source>
        <dbReference type="Google" id="ProtNLM"/>
    </source>
</evidence>
<dbReference type="OrthoDB" id="5570127at2759"/>
<dbReference type="PROSITE" id="PS51189">
    <property type="entry name" value="FAT"/>
    <property type="match status" value="1"/>
</dbReference>
<dbReference type="InterPro" id="IPR003151">
    <property type="entry name" value="PIK-rel_kinase_FAT"/>
</dbReference>
<reference evidence="6 7" key="1">
    <citation type="submission" date="2014-05" db="EMBL/GenBank/DDBJ databases">
        <title>Draft genome sequence of a rare smut relative, Tilletiaria anomala UBC 951.</title>
        <authorList>
            <consortium name="DOE Joint Genome Institute"/>
            <person name="Toome M."/>
            <person name="Kuo A."/>
            <person name="Henrissat B."/>
            <person name="Lipzen A."/>
            <person name="Tritt A."/>
            <person name="Yoshinaga Y."/>
            <person name="Zane M."/>
            <person name="Barry K."/>
            <person name="Grigoriev I.V."/>
            <person name="Spatafora J.W."/>
            <person name="Aimea M.C."/>
        </authorList>
    </citation>
    <scope>NUCLEOTIDE SEQUENCE [LARGE SCALE GENOMIC DNA]</scope>
    <source>
        <strain evidence="6 7">UBC 951</strain>
    </source>
</reference>
<dbReference type="GO" id="GO:0005634">
    <property type="term" value="C:nucleus"/>
    <property type="evidence" value="ECO:0007669"/>
    <property type="project" value="TreeGrafter"/>
</dbReference>
<evidence type="ECO:0000259" key="5">
    <source>
        <dbReference type="PROSITE" id="PS51190"/>
    </source>
</evidence>
<dbReference type="STRING" id="1037660.A0A066WEN0"/>
<feature type="compositionally biased region" description="Basic and acidic residues" evidence="2">
    <location>
        <begin position="2146"/>
        <end position="2167"/>
    </location>
</feature>
<dbReference type="PANTHER" id="PTHR11139">
    <property type="entry name" value="ATAXIA TELANGIECTASIA MUTATED ATM -RELATED"/>
    <property type="match status" value="1"/>
</dbReference>
<dbReference type="InterPro" id="IPR046805">
    <property type="entry name" value="Tra1_ring"/>
</dbReference>
<feature type="compositionally biased region" description="Low complexity" evidence="2">
    <location>
        <begin position="3296"/>
        <end position="3306"/>
    </location>
</feature>
<feature type="domain" description="FAT" evidence="4">
    <location>
        <begin position="2722"/>
        <end position="3281"/>
    </location>
</feature>
<dbReference type="GO" id="GO:0000124">
    <property type="term" value="C:SAGA complex"/>
    <property type="evidence" value="ECO:0007669"/>
    <property type="project" value="TreeGrafter"/>
</dbReference>
<dbReference type="InterPro" id="IPR000403">
    <property type="entry name" value="PI3/4_kinase_cat_dom"/>
</dbReference>
<evidence type="ECO:0000259" key="4">
    <source>
        <dbReference type="PROSITE" id="PS51189"/>
    </source>
</evidence>
<dbReference type="Gene3D" id="1.10.1070.11">
    <property type="entry name" value="Phosphatidylinositol 3-/4-kinase, catalytic domain"/>
    <property type="match status" value="1"/>
</dbReference>
<dbReference type="InterPro" id="IPR036940">
    <property type="entry name" value="PI3/4_kinase_cat_sf"/>
</dbReference>
<dbReference type="FunCoup" id="A0A066WEN0">
    <property type="interactions" value="590"/>
</dbReference>
<feature type="domain" description="FATC" evidence="5">
    <location>
        <begin position="3944"/>
        <end position="3976"/>
    </location>
</feature>
<evidence type="ECO:0000313" key="7">
    <source>
        <dbReference type="Proteomes" id="UP000027361"/>
    </source>
</evidence>
<gene>
    <name evidence="6" type="ORF">K437DRAFT_79486</name>
</gene>
<dbReference type="EMBL" id="JMSN01000022">
    <property type="protein sequence ID" value="KDN49215.1"/>
    <property type="molecule type" value="Genomic_DNA"/>
</dbReference>
<dbReference type="PROSITE" id="PS50290">
    <property type="entry name" value="PI3_4_KINASE_3"/>
    <property type="match status" value="1"/>
</dbReference>
<feature type="compositionally biased region" description="Low complexity" evidence="2">
    <location>
        <begin position="1324"/>
        <end position="1337"/>
    </location>
</feature>
<evidence type="ECO:0000256" key="2">
    <source>
        <dbReference type="SAM" id="MobiDB-lite"/>
    </source>
</evidence>
<feature type="domain" description="PI3K/PI4K catalytic" evidence="3">
    <location>
        <begin position="3611"/>
        <end position="3938"/>
    </location>
</feature>
<dbReference type="PANTHER" id="PTHR11139:SF1">
    <property type="entry name" value="TRANSFORMATION_TRANSCRIPTION DOMAIN-ASSOCIATED PROTEIN"/>
    <property type="match status" value="1"/>
</dbReference>
<sequence length="3976" mass="444784">MVQTPDGQMSVSESPNRGAAGSGSGSGAGGALGVGGSATGSATTAPGPDPEVLSERLMDDKVDVRTKLQVVVEVKEMLEMFHSVDYGRFLKSFIPAYTKLLENVPCAFSTDATEQRLRHTVLETIQRLPQHELVKEYAEQVMKCMMVTLQNDNEDNAVTALKIIIDLHRSYKQVLGEHVQPFLDLVQTFYKGMGKTVQESFGDEVGEDANMQAPGPSSDAASASGSTPGPANDAALGGPPGPKTLLKSTSSFKVLTECPIAIVLIFQSYRQVVAQAIGIFVPLVVEHCLHHQAKPQADAHAAAAAKGEIFVGVAPSIKKRALYSDMIVAQVKAMSFIAYVLRGTMPVVKPYAQTLPDISVRLLKDCPPEAASTRKELLVATRHVLSTDYRQYFIHQIDTLLDERVLLGTGISSYETQRPLAISMLADLVHHVRAELKPAQLVRVIEAHATVLHDPSLAPSIQTMCVKLLLNLVETIVNKTTETGDAPRLLHAILETFVEKLAGLSRLREDLDLSRAMRKEQALQQQQHKDEQDKTAAMQRQGAQPEGKGKEKERKNAEKTGEELTGASKAVEPTSKNPLNAIAFERAKPIQAAAMMIDLLSDPLKDARFLFRNVMIGVKTLIPVLKHRARVELNGELISRLFVDGVRCWSLHDGRDGKEERELMEVFTSIFIELEPQVFHEVFSTHLGFLFDQILITPSLLGIPQSLLSNELTSKRFVSVLLRFVIDRLDQVGTTDKKYASVSLRLFKMAFMAVTIFPEENEVMLQPHLSHLIMTSMKLASRAPEPTNYFLLLRALFRSIGGGRFELLYKDVLPLLPVLLESLNNLLQAAEPSKREIFVDLCLTVPVRLSVLLPYLGYLMRPLVLALLSSTELVSQGLRTLELCIDNLTPEFLDPIMAPHAHDLMNALWKHLQPLPHNHQHSHTTMRILGKMGGRNRKMLQAAPKLQYHSNPSKMRTLTIHFDGSAQKVPWAPILDLALENIRTGDAYHKKHAFEALKCAAAAIVDDPTTERDREETLERVVKGLFQATLLEDVRVEAEEFIFSLCRHIFVLEAERPFPSTLLPSPRQLIPLVASLLEGLVIALAHADPSELTHYAELQLKIIFAAKETIEKHQKPNSPRGDLWAIMMHALASRYCTQCYNQLWSRKTGGWVGIDMLVRKANLGSIWVREHQLEIIRALLFMLKDMPGDPPGNSDDVGDTLVHVLEIANARQKSLEDTEVSADADAMEVEASTGTADIPPAEVAKTDGKSANSESGPVSKADKKPEDGKKDDASQPDNDKEDEDTKKGKEHVAQRKGEPLKDGNIEMADGMKKEKDGSASIGNASASQTSAPASTPQVPLAKRPLTAEEQEKILVERQFSFLVGILVQELSSANELVRTVTQRAFRLLAKVRGCSATDILAPVRDRLLGPIFSKPLRALPFGMQIGHIDAITFCLQLDPPLPEFNEELYRVLTEALALADAEDAALIGRTSQYKNMLAVTNLRVASIRLLSSALACNDFLTTKQAQMRMKIISVYFKSLYSRSEAVVEVAHAALKSTLQSQSKLPKDVLQSGLRPILMTLADPSRLTTAGLDGLARLLELLTSYFKVEIGTKLLSHMATIADPAVLERASAGALEAPQYVDAHHLLRVEKRESEPIEILAAITRIFHLLPATAFMYMEKLTEEVCKIESKIRRVGPTPFTKPLTQFFEKFPVQAVQHLFSRINDPAHVRCFKLALSTDFAVRLRAEVVNTKEKYLRPLFGEDADAGKVIVALQLIQQLIKVDPAWLIKNEDVQKAVLRHWISAPCARRRRHETLTGDRRSKESVLLIDVLCSYLKEKHDLDTYFALTDVFTYKNAYDLTPLTRFLYERFANSDDTSFKRDALLRFLQVFESKGVSQVYKTQTLRTLINPMLLATLRPSDARAAEQSEDTVDTSKAEEEALINQAVMSQILNRVWRLFQSGPVVPDICYDDALRIELLHMSTTILGNASHLLGSQGNARKDTIKFGWANISSEDLMVKNAAYIFISKFIESFESPLKIVGQVYIGLLRSHQSEGRAMVRRALDILVPALPKRVGTADGGQPPQWAKWTKRILTEEGHNSSQLFLLLQLIVRHSNLFYSSREIFLPYVVNNLAKLGLAATASQESRLLTIELVDVIITWQSKRDEAVEAVHEGREKPISDESASRKRSEDPEEGGGPRKKTKLSRTGAAGQVTWPLLGEHAYSIPNNLREMIVGFLVRFISISAEPIARGGVIAKAFTLFKDVLKTPVWSDVQIKLTVFQRPLVATDIDEAHATIVGNALQTLRQVVKDKDETWFLAHMAQLQRLLEKSIASSDPALLEYARPILEKAFQVIPDNPPSDEDAEGDEDGEIGATAGTSPPTENGPRDDASAFRLLAETAIAEGLRTSTNLYSVFVLLATWSQRKPDIIEAHLQGLVKALTKLTKEHLAATETVQPTDPGLKLLMMVLELLRIRISTLGEQRRWFLSAVVQLVERSRSLELCRFLLDMMSKWTLEQKEAFPTIKEKAGILVKMMSFGTRDNDPLLRDYLELIHSIYENPAFARSELTVRLENAFLMGCKHKDPLLRQRFISIFDRTLVKPIHGRLQYLLGSQSWESLAEYYWMSQILDLTLGSISKDRSLLSGSGIRGDSTYGSLTKSFTVGSIIRPVRALLYTDSHAAHGLWVLFFKAAWRTLPRKHQEELSRALVGLLSREYHIQQASARPNIVQTLITGALACAPQPELPPHVVKYLGRTFNVWHSSAEVLQDLLASLPQDDDSVREATQDALAELYSELSEDDMFYGLWRRRCVYAETNAAISFEQNGMWAQAQVMYEQAQIKARAGVLNFTEAEYSLWEDHWVLCAQKLQQWDVLTELAKLEGDHDMLLECAWRLSDWTVEREILEQALDSLSVSATPRRRVFEAYMALLKSHSGQDKLSEFGRICDEAIQLTLRKWHSLPAQVTQAHVPLLQVFQQFVELQEASTVFSSLAVTNATNLDQRSAELKTLMQTWRERLPNLWDDINAWSDLVAWRQHVFGAVNRAYLPLVPLIQQQSGAAGSSTNSYAYRGYHETAWIINRFAHVARKHYLNDVCISSLTKIYTLPNIEIQEAFLKLREQAKSHFQQNNPNELAQGLEVINNTNLMFFGAPQKAEFFTLKGMFMAKLGLTEEANSAFSTAIQMDLYVAKAWTEWGRFNDRTFRDKPGDTFCAVNAVSCYLQAAGLYKNSKVRKILIRVLWLLGCDDASGNVNLAIETFRGDTPIWYWITFIPQLLQALSHKESRYARRLLLQIAKAFPQSLYFYLRTSKEDFAVIKRSTLMQAQRAAAQARQQQEQQNKEQQNKAEKSKVPDPQPAQSQNGTADGTKKDVASSAASTATDRKAADSQGANKGGDSGSASQSNAPSNGQKAAGSAEAKEQPAQSEAAKSETSSNSANGANQSNSASGANGQNTVSMSSASTPQPASSRQPWEYVDETLQVLKTSFPLLALTMENMAEQIQQRFKPSNDEDIYRLTTALLNDALQQYIARATLPNDSGQLPKVSVDNVIRFAENLPPGNLKQSFEEDFVKSKPTLRDYVQKLQRWRDRYEEVLDKRTSKQHLEHCSHFLVEFQHQKFDDIEVPGQYLKLEDNNSDFVKIARFEPTFELIRSSGICTRRITILSHKGSLHSFAIQLPSARYCRREERILQLLRCLNRVLEKRKETRRRGLLFNTPAAIPFSPQLRLLESDCSLLSLQDIYERHCEDFGMGKDDPIMAWAEKMRSTWSAGKSMVEFTNLRMELLDEISTKMVPETVLTRFMIRSMKSPSDLWLMRKHFTLQMASAMFLTYVLFVSSRLPSRIHISRASGAVVMSDLVPTLNPSAPQFKSPDATPFRLTPNIQHFIGPIGIEGLLTASLVAIGRTLSEPEREFEEYLSIFVRDEINFWLAGMQRQPPGSPNVTDAPREVVYQNILEVVKRGRLLSCKYEIEKNTQHGPSTTPVSQTVLDLINSASNPSKLALQEPNWAAWL</sequence>
<feature type="compositionally biased region" description="Polar residues" evidence="2">
    <location>
        <begin position="1"/>
        <end position="15"/>
    </location>
</feature>
<dbReference type="GO" id="GO:0035267">
    <property type="term" value="C:NuA4 histone acetyltransferase complex"/>
    <property type="evidence" value="ECO:0007669"/>
    <property type="project" value="TreeGrafter"/>
</dbReference>
<feature type="region of interest" description="Disordered" evidence="2">
    <location>
        <begin position="2329"/>
        <end position="2365"/>
    </location>
</feature>
<dbReference type="InterPro" id="IPR016024">
    <property type="entry name" value="ARM-type_fold"/>
</dbReference>
<dbReference type="InterPro" id="IPR011009">
    <property type="entry name" value="Kinase-like_dom_sf"/>
</dbReference>
<feature type="compositionally biased region" description="Gly residues" evidence="2">
    <location>
        <begin position="20"/>
        <end position="38"/>
    </location>
</feature>
<dbReference type="Pfam" id="PF20206">
    <property type="entry name" value="Tra1_ring"/>
    <property type="match status" value="1"/>
</dbReference>
<dbReference type="PROSITE" id="PS51190">
    <property type="entry name" value="FATC"/>
    <property type="match status" value="1"/>
</dbReference>
<dbReference type="HOGENOM" id="CLU_000129_1_0_1"/>
<comment type="similarity">
    <text evidence="1">Belongs to the PI3/PI4-kinase family. TRA1 subfamily.</text>
</comment>
<dbReference type="GeneID" id="25267821"/>
<dbReference type="Pfam" id="PF02259">
    <property type="entry name" value="FAT"/>
    <property type="match status" value="1"/>
</dbReference>
<evidence type="ECO:0000313" key="6">
    <source>
        <dbReference type="EMBL" id="KDN49215.1"/>
    </source>
</evidence>
<feature type="compositionally biased region" description="Polar residues" evidence="2">
    <location>
        <begin position="3422"/>
        <end position="3438"/>
    </location>
</feature>
<evidence type="ECO:0000259" key="3">
    <source>
        <dbReference type="PROSITE" id="PS50290"/>
    </source>
</evidence>
<proteinExistence type="inferred from homology"/>
<name>A0A066WEN0_TILAU</name>
<dbReference type="Proteomes" id="UP000027361">
    <property type="component" value="Unassembled WGS sequence"/>
</dbReference>
<feature type="region of interest" description="Disordered" evidence="2">
    <location>
        <begin position="1212"/>
        <end position="1342"/>
    </location>
</feature>
<dbReference type="GO" id="GO:0006281">
    <property type="term" value="P:DNA repair"/>
    <property type="evidence" value="ECO:0007669"/>
    <property type="project" value="TreeGrafter"/>
</dbReference>
<feature type="region of interest" description="Disordered" evidence="2">
    <location>
        <begin position="1"/>
        <end position="51"/>
    </location>
</feature>
<comment type="caution">
    <text evidence="6">The sequence shown here is derived from an EMBL/GenBank/DDBJ whole genome shotgun (WGS) entry which is preliminary data.</text>
</comment>
<feature type="compositionally biased region" description="Basic and acidic residues" evidence="2">
    <location>
        <begin position="1260"/>
        <end position="1273"/>
    </location>
</feature>
<feature type="compositionally biased region" description="Low complexity" evidence="2">
    <location>
        <begin position="213"/>
        <end position="231"/>
    </location>
</feature>
<feature type="compositionally biased region" description="Basic and acidic residues" evidence="2">
    <location>
        <begin position="3307"/>
        <end position="3320"/>
    </location>
</feature>
<dbReference type="InterPro" id="IPR050517">
    <property type="entry name" value="DDR_Repair_Kinase"/>
</dbReference>
<feature type="compositionally biased region" description="Basic and acidic residues" evidence="2">
    <location>
        <begin position="1283"/>
        <end position="1317"/>
    </location>
</feature>
<feature type="region of interest" description="Disordered" evidence="2">
    <location>
        <begin position="206"/>
        <end position="240"/>
    </location>
</feature>
<feature type="region of interest" description="Disordered" evidence="2">
    <location>
        <begin position="518"/>
        <end position="573"/>
    </location>
</feature>
<dbReference type="Pfam" id="PF00454">
    <property type="entry name" value="PI3_PI4_kinase"/>
    <property type="match status" value="1"/>
</dbReference>
<dbReference type="RefSeq" id="XP_013244298.1">
    <property type="nucleotide sequence ID" value="XM_013388844.1"/>
</dbReference>
<dbReference type="SUPFAM" id="SSF48371">
    <property type="entry name" value="ARM repeat"/>
    <property type="match status" value="3"/>
</dbReference>
<dbReference type="InterPro" id="IPR046807">
    <property type="entry name" value="Tra1_central"/>
</dbReference>
<feature type="compositionally biased region" description="Acidic residues" evidence="2">
    <location>
        <begin position="2335"/>
        <end position="2347"/>
    </location>
</feature>
<keyword evidence="7" id="KW-1185">Reference proteome</keyword>
<dbReference type="CDD" id="cd05163">
    <property type="entry name" value="PIKK_TRRAP"/>
    <property type="match status" value="1"/>
</dbReference>
<dbReference type="InterPro" id="IPR014009">
    <property type="entry name" value="PIK_FAT"/>
</dbReference>
<feature type="compositionally biased region" description="Acidic residues" evidence="2">
    <location>
        <begin position="1217"/>
        <end position="1228"/>
    </location>
</feature>
<feature type="region of interest" description="Disordered" evidence="2">
    <location>
        <begin position="3296"/>
        <end position="3439"/>
    </location>
</feature>
<dbReference type="SMART" id="SM00146">
    <property type="entry name" value="PI3Kc"/>
    <property type="match status" value="1"/>
</dbReference>
<dbReference type="Pfam" id="PF20175">
    <property type="entry name" value="Tra1_central"/>
    <property type="match status" value="1"/>
</dbReference>
<feature type="region of interest" description="Disordered" evidence="2">
    <location>
        <begin position="2146"/>
        <end position="2185"/>
    </location>
</feature>
<organism evidence="6 7">
    <name type="scientific">Tilletiaria anomala (strain ATCC 24038 / CBS 436.72 / UBC 951)</name>
    <dbReference type="NCBI Taxonomy" id="1037660"/>
    <lineage>
        <taxon>Eukaryota</taxon>
        <taxon>Fungi</taxon>
        <taxon>Dikarya</taxon>
        <taxon>Basidiomycota</taxon>
        <taxon>Ustilaginomycotina</taxon>
        <taxon>Exobasidiomycetes</taxon>
        <taxon>Georgefischeriales</taxon>
        <taxon>Tilletiariaceae</taxon>
        <taxon>Tilletiaria</taxon>
    </lineage>
</organism>
<dbReference type="SUPFAM" id="SSF56112">
    <property type="entry name" value="Protein kinase-like (PK-like)"/>
    <property type="match status" value="1"/>
</dbReference>